<name>A0A6Q2XGN5_ESOLU</name>
<protein>
    <recommendedName>
        <fullName evidence="3">DUF676 domain-containing protein</fullName>
    </recommendedName>
</protein>
<evidence type="ECO:0000313" key="5">
    <source>
        <dbReference type="Proteomes" id="UP000265140"/>
    </source>
</evidence>
<feature type="compositionally biased region" description="Polar residues" evidence="2">
    <location>
        <begin position="681"/>
        <end position="690"/>
    </location>
</feature>
<reference evidence="4" key="3">
    <citation type="submission" date="2025-08" db="UniProtKB">
        <authorList>
            <consortium name="Ensembl"/>
        </authorList>
    </citation>
    <scope>IDENTIFICATION</scope>
</reference>
<dbReference type="Bgee" id="ENSELUG00000011919">
    <property type="expression patterns" value="Expressed in brain and 5 other cell types or tissues"/>
</dbReference>
<feature type="compositionally biased region" description="Polar residues" evidence="2">
    <location>
        <begin position="701"/>
        <end position="720"/>
    </location>
</feature>
<feature type="compositionally biased region" description="Acidic residues" evidence="2">
    <location>
        <begin position="721"/>
        <end position="739"/>
    </location>
</feature>
<dbReference type="InterPro" id="IPR022122">
    <property type="entry name" value="DUF3657"/>
</dbReference>
<dbReference type="FunFam" id="3.40.50.1820:FF:000004">
    <property type="entry name" value="Protein FAM135A isoform a"/>
    <property type="match status" value="1"/>
</dbReference>
<keyword evidence="5" id="KW-1185">Reference proteome</keyword>
<dbReference type="InterPro" id="IPR029058">
    <property type="entry name" value="AB_hydrolase_fold"/>
</dbReference>
<reference evidence="4" key="4">
    <citation type="submission" date="2025-09" db="UniProtKB">
        <authorList>
            <consortium name="Ensembl"/>
        </authorList>
    </citation>
    <scope>IDENTIFICATION</scope>
</reference>
<comment type="similarity">
    <text evidence="1">Belongs to the FAM135 family.</text>
</comment>
<feature type="domain" description="DUF676" evidence="3">
    <location>
        <begin position="1002"/>
        <end position="1195"/>
    </location>
</feature>
<dbReference type="InterPro" id="IPR007751">
    <property type="entry name" value="DUF676_lipase-like"/>
</dbReference>
<dbReference type="Pfam" id="PF12394">
    <property type="entry name" value="DUF3657"/>
    <property type="match status" value="1"/>
</dbReference>
<dbReference type="PANTHER" id="PTHR12482:SF3">
    <property type="entry name" value="PROTEIN FAM135B"/>
    <property type="match status" value="1"/>
</dbReference>
<dbReference type="GeneTree" id="ENSGT00940000156079"/>
<reference evidence="4" key="2">
    <citation type="submission" date="2020-02" db="EMBL/GenBank/DDBJ databases">
        <title>Esox lucius (northern pike) genome, fEsoLuc1, primary haplotype.</title>
        <authorList>
            <person name="Myers G."/>
            <person name="Karagic N."/>
            <person name="Meyer A."/>
            <person name="Pippel M."/>
            <person name="Reichard M."/>
            <person name="Winkler S."/>
            <person name="Tracey A."/>
            <person name="Sims Y."/>
            <person name="Howe K."/>
            <person name="Rhie A."/>
            <person name="Formenti G."/>
            <person name="Durbin R."/>
            <person name="Fedrigo O."/>
            <person name="Jarvis E.D."/>
        </authorList>
    </citation>
    <scope>NUCLEOTIDE SEQUENCE [LARGE SCALE GENOMIC DNA]</scope>
</reference>
<evidence type="ECO:0000256" key="2">
    <source>
        <dbReference type="SAM" id="MobiDB-lite"/>
    </source>
</evidence>
<proteinExistence type="inferred from homology"/>
<feature type="compositionally biased region" description="Gly residues" evidence="2">
    <location>
        <begin position="666"/>
        <end position="679"/>
    </location>
</feature>
<dbReference type="SUPFAM" id="SSF53474">
    <property type="entry name" value="alpha/beta-Hydrolases"/>
    <property type="match status" value="1"/>
</dbReference>
<dbReference type="PANTHER" id="PTHR12482">
    <property type="entry name" value="LIPASE ROG1-RELATED-RELATED"/>
    <property type="match status" value="1"/>
</dbReference>
<reference evidence="5" key="1">
    <citation type="journal article" date="2014" name="PLoS ONE">
        <title>The genome and linkage map of the northern pike (Esox lucius): conserved synteny revealed between the salmonid sister group and the Neoteleostei.</title>
        <authorList>
            <person name="Rondeau E.B."/>
            <person name="Minkley D.R."/>
            <person name="Leong J.S."/>
            <person name="Messmer A.M."/>
            <person name="Jantzen J.R."/>
            <person name="von Schalburg K.R."/>
            <person name="Lemon C."/>
            <person name="Bird N.H."/>
            <person name="Koop B.F."/>
        </authorList>
    </citation>
    <scope>NUCLEOTIDE SEQUENCE</scope>
</reference>
<sequence>MSEVQGTLEFSVELHKFHNVDLFQRGFYQVRAGLKVSPRVPHRLIATTPGNTGECSFSSAGVHDGVNEGTLVFSRIFQILYRNEEVSINDRMLFKVHLLLDGERVEEALSEVDFQLKLDLHFTDNEQQLGDLVTVPVISSRTLGLHFHPRRGLHHHVPVMFDYFHLSVISVSIHASLLALHQPLISFARTGKGSWLGKGSPENSTDPSSMGVSMENLIFGTGYCKPIITEGSFYVPSENCLQRAHTWHRRLCRLLLVVHRGLRSYCTTLMKEIPQLELVDTEELPVEETLNQLTIELQLQGGHEKVAEQISRDLTQLGSQLSALWSHFLESAVPNIHILSHLAQEHHTLRVRRFSEAYFFTEHPKDTSLTFQEDLINRHSQIALEVRNSDYLTRMPPLPVECLDIDGDWNSLPIIFEDRYVESPCTGELTKSGVSFNSYRLLKAISSVFAAIVNAGSTKNPLSTIQQYWGSYVPTPLFTSEQAIQPDDVDPFGGVAVLTVSTRLKRHTDPQRNPDSEEVAWKDIITERHQNSVTTEGIDLDMEENNVAVALGQSLDDDSEDVLSGLTSNTHAPLKDQPLTPPLSTDLRRELAHRGWVGGSKIMNRSPSIISDSGIESEPSSVAWPLDAPRMVGGRPLEESLVLQRLARRHTAHRSSLDGLQTESGASGGSLPSGGGGSTGIQASLTSISSLPFEDDEEQRNQQQLSKLTKSVSAPQISSPEDTEEDQGGAEEEVADTESEGTSGYHDQEDGYSSISSATTSITTGDLIRNQESLAGVNLSSLEDIQEVDDLVDREQQGHGQTPCQSLHRVGLRDLVVVSQRKSLHDASPIPPTANRTERPVDLLGLTASDTAMPVDLNDREQLDFNVQTRSAKTSGSSGSGLSFMNRKVVEVVNMSVSCAPTCLPFSSVLRDSPSISGISSRQAVSPITHQPLGSFGIISSSSPEALGSEDDTNERMLQFYRSKEDLVKELSFQATLYSDLPHLASELPYFPPEEDDEEFEDGIHLVVCVHGLDGNSADLRLVKTFIELGLPGSRLDFLMSERNQTDTFADFDTMTDRLLDEIIQHIQLYNLTIGRISFIGHSLGNVIIRSVLTRPRFRCYLVKLHTFLSLSGPHLGTLYNNSTLVSTGLWLMQKLKKSGSLLQLTCRDHADPRKTFLYLLSQKPGLQFFKNIVLVASPQDRYVPFHSARIEMCRTALRDRTTGPVYTEMINNLLQPLVGAKDCRLIRQNVFHALPNTANTLIGRAAHIAVLDSELFLEKFFLVAGLNYFK</sequence>
<gene>
    <name evidence="4" type="primary">FAM135B</name>
</gene>
<dbReference type="Ensembl" id="ENSELUT00000080230.2">
    <property type="protein sequence ID" value="ENSELUP00000053124.2"/>
    <property type="gene ID" value="ENSELUG00000011919.3"/>
</dbReference>
<evidence type="ECO:0000259" key="3">
    <source>
        <dbReference type="Pfam" id="PF05057"/>
    </source>
</evidence>
<dbReference type="InterPro" id="IPR044294">
    <property type="entry name" value="Lipase-like"/>
</dbReference>
<evidence type="ECO:0000256" key="1">
    <source>
        <dbReference type="ARBA" id="ARBA00007949"/>
    </source>
</evidence>
<organism evidence="4 5">
    <name type="scientific">Esox lucius</name>
    <name type="common">Northern pike</name>
    <dbReference type="NCBI Taxonomy" id="8010"/>
    <lineage>
        <taxon>Eukaryota</taxon>
        <taxon>Metazoa</taxon>
        <taxon>Chordata</taxon>
        <taxon>Craniata</taxon>
        <taxon>Vertebrata</taxon>
        <taxon>Euteleostomi</taxon>
        <taxon>Actinopterygii</taxon>
        <taxon>Neopterygii</taxon>
        <taxon>Teleostei</taxon>
        <taxon>Protacanthopterygii</taxon>
        <taxon>Esociformes</taxon>
        <taxon>Esocidae</taxon>
        <taxon>Esox</taxon>
    </lineage>
</organism>
<evidence type="ECO:0000313" key="4">
    <source>
        <dbReference type="Ensembl" id="ENSELUP00000053124.2"/>
    </source>
</evidence>
<dbReference type="Proteomes" id="UP000265140">
    <property type="component" value="Chromosome 10"/>
</dbReference>
<dbReference type="AlphaFoldDB" id="A0A6Q2XGN5"/>
<accession>A0A6Q2XGN5</accession>
<feature type="region of interest" description="Disordered" evidence="2">
    <location>
        <begin position="653"/>
        <end position="757"/>
    </location>
</feature>
<dbReference type="Gene3D" id="3.40.50.1820">
    <property type="entry name" value="alpha/beta hydrolase"/>
    <property type="match status" value="1"/>
</dbReference>
<dbReference type="Pfam" id="PF05057">
    <property type="entry name" value="DUF676"/>
    <property type="match status" value="1"/>
</dbReference>